<name>A0A644U8B4_9ZZZZ</name>
<sequence>MTSINLPYTCAPRKYMNVLILAVMLISTAGANELAAQDKKSQLQQQKAKIEEEISYTNRLLDETKKSKQTSVNQLVLLNKQISRRQELINAISGEIRNLDNQIDQTNDTIRHLTQTIERLKKEYASLIYYANKNRNAYSRLMFVFSARDFNQAYQRLKYFQQYAGYRQNQVRVIRQNQEELNKKLMLLEQQKKDKLELKRMEEGEQQKLAQEKNQQDQAIKKLTQKEKELLKKLRESEKAARRLQRAIEDLIAEEIRKANEAAKKAGTKPAPENKFALTPAELELSSGFSGNKGRLPWPTEKGVISASFGEHPHPVLKGIKTKNNGIDIATEKGGKARAVFEGVVTSTMTLPTYNNVVIVKHGEFLTVYSNLDQLFVKKGDKVKTKQEIGVINTDETGKTRLHFELWHGKNLQNPEGWIVRAR</sequence>
<evidence type="ECO:0000259" key="3">
    <source>
        <dbReference type="Pfam" id="PF01551"/>
    </source>
</evidence>
<accession>A0A644U8B4</accession>
<comment type="caution">
    <text evidence="4">The sequence shown here is derived from an EMBL/GenBank/DDBJ whole genome shotgun (WGS) entry which is preliminary data.</text>
</comment>
<dbReference type="PANTHER" id="PTHR21666:SF289">
    <property type="entry name" value="L-ALA--D-GLU ENDOPEPTIDASE"/>
    <property type="match status" value="1"/>
</dbReference>
<protein>
    <submittedName>
        <fullName evidence="4">Murein hydrolase activator EnvC</fullName>
    </submittedName>
</protein>
<dbReference type="InterPro" id="IPR016047">
    <property type="entry name" value="M23ase_b-sheet_dom"/>
</dbReference>
<dbReference type="InterPro" id="IPR050570">
    <property type="entry name" value="Cell_wall_metabolism_enzyme"/>
</dbReference>
<dbReference type="InterPro" id="IPR011055">
    <property type="entry name" value="Dup_hybrid_motif"/>
</dbReference>
<evidence type="ECO:0000256" key="1">
    <source>
        <dbReference type="ARBA" id="ARBA00022729"/>
    </source>
</evidence>
<keyword evidence="2" id="KW-0175">Coiled coil</keyword>
<dbReference type="Gene3D" id="6.10.250.3150">
    <property type="match status" value="1"/>
</dbReference>
<dbReference type="Pfam" id="PF01551">
    <property type="entry name" value="Peptidase_M23"/>
    <property type="match status" value="1"/>
</dbReference>
<dbReference type="SUPFAM" id="SSF51261">
    <property type="entry name" value="Duplicated hybrid motif"/>
    <property type="match status" value="1"/>
</dbReference>
<dbReference type="AlphaFoldDB" id="A0A644U8B4"/>
<evidence type="ECO:0000256" key="2">
    <source>
        <dbReference type="SAM" id="Coils"/>
    </source>
</evidence>
<feature type="coiled-coil region" evidence="2">
    <location>
        <begin position="33"/>
        <end position="60"/>
    </location>
</feature>
<keyword evidence="1" id="KW-0732">Signal</keyword>
<dbReference type="CDD" id="cd12797">
    <property type="entry name" value="M23_peptidase"/>
    <property type="match status" value="1"/>
</dbReference>
<proteinExistence type="predicted"/>
<evidence type="ECO:0000313" key="4">
    <source>
        <dbReference type="EMBL" id="MPL75170.1"/>
    </source>
</evidence>
<feature type="coiled-coil region" evidence="2">
    <location>
        <begin position="171"/>
        <end position="254"/>
    </location>
</feature>
<dbReference type="PANTHER" id="PTHR21666">
    <property type="entry name" value="PEPTIDASE-RELATED"/>
    <property type="match status" value="1"/>
</dbReference>
<dbReference type="Gene3D" id="2.70.70.10">
    <property type="entry name" value="Glucose Permease (Domain IIA)"/>
    <property type="match status" value="1"/>
</dbReference>
<reference evidence="4" key="1">
    <citation type="submission" date="2019-08" db="EMBL/GenBank/DDBJ databases">
        <authorList>
            <person name="Kucharzyk K."/>
            <person name="Murdoch R.W."/>
            <person name="Higgins S."/>
            <person name="Loffler F."/>
        </authorList>
    </citation>
    <scope>NUCLEOTIDE SEQUENCE</scope>
</reference>
<gene>
    <name evidence="4" type="primary">envC_2</name>
    <name evidence="4" type="ORF">SDC9_20992</name>
</gene>
<dbReference type="EMBL" id="VSSQ01000086">
    <property type="protein sequence ID" value="MPL75170.1"/>
    <property type="molecule type" value="Genomic_DNA"/>
</dbReference>
<keyword evidence="4" id="KW-0378">Hydrolase</keyword>
<dbReference type="GO" id="GO:0004222">
    <property type="term" value="F:metalloendopeptidase activity"/>
    <property type="evidence" value="ECO:0007669"/>
    <property type="project" value="TreeGrafter"/>
</dbReference>
<organism evidence="4">
    <name type="scientific">bioreactor metagenome</name>
    <dbReference type="NCBI Taxonomy" id="1076179"/>
    <lineage>
        <taxon>unclassified sequences</taxon>
        <taxon>metagenomes</taxon>
        <taxon>ecological metagenomes</taxon>
    </lineage>
</organism>
<feature type="domain" description="M23ase beta-sheet core" evidence="3">
    <location>
        <begin position="323"/>
        <end position="415"/>
    </location>
</feature>
<feature type="coiled-coil region" evidence="2">
    <location>
        <begin position="89"/>
        <end position="123"/>
    </location>
</feature>